<dbReference type="InterPro" id="IPR036322">
    <property type="entry name" value="WD40_repeat_dom_sf"/>
</dbReference>
<dbReference type="Pfam" id="PF00400">
    <property type="entry name" value="WD40"/>
    <property type="match status" value="2"/>
</dbReference>
<comment type="caution">
    <text evidence="4">The sequence shown here is derived from an EMBL/GenBank/DDBJ whole genome shotgun (WGS) entry which is preliminary data.</text>
</comment>
<evidence type="ECO:0000256" key="3">
    <source>
        <dbReference type="PROSITE-ProRule" id="PRU00221"/>
    </source>
</evidence>
<dbReference type="InterPro" id="IPR001680">
    <property type="entry name" value="WD40_rpt"/>
</dbReference>
<sequence>MSTIPECRSAGLRVMDLTSFPQEETFYVSTMDRVVLSDALQGRDDDAISKLSSGNSEMHEVSIDPVELKGMYRVDSHANHCLKLVDDKNFAMEFYEPTMEVDLGTQLFSANMSMDGKFLGAGGADGAFHVIHVPTAQRVALQGHVGDITTIEFFPSSVVALTGSTDFRLRIWSMESFKCAAVLQRHTSAITGVGILGRGRNITSCAADGKVLLWNVGTSEQLSTWSLASSATCMAIWNNALPLIGNEVNTKHPLESETEGKVLFVGTEHHGVQGIDVRSTEPITKLNAPSSVTSCALYPAVENSILVGCENGIVSTYDLRRTAAPLTMVSRSSAAVHGFYPKSN</sequence>
<dbReference type="EMBL" id="JNBS01001183">
    <property type="protein sequence ID" value="OQS02219.1"/>
    <property type="molecule type" value="Genomic_DNA"/>
</dbReference>
<dbReference type="Proteomes" id="UP000243217">
    <property type="component" value="Unassembled WGS sequence"/>
</dbReference>
<dbReference type="Gene3D" id="2.130.10.10">
    <property type="entry name" value="YVTN repeat-like/Quinoprotein amine dehydrogenase"/>
    <property type="match status" value="1"/>
</dbReference>
<name>A0A1V9ZW73_9STRA</name>
<reference evidence="4 5" key="1">
    <citation type="journal article" date="2014" name="Genome Biol. Evol.">
        <title>The secreted proteins of Achlya hypogyna and Thraustotheca clavata identify the ancestral oomycete secretome and reveal gene acquisitions by horizontal gene transfer.</title>
        <authorList>
            <person name="Misner I."/>
            <person name="Blouin N."/>
            <person name="Leonard G."/>
            <person name="Richards T.A."/>
            <person name="Lane C.E."/>
        </authorList>
    </citation>
    <scope>NUCLEOTIDE SEQUENCE [LARGE SCALE GENOMIC DNA]</scope>
    <source>
        <strain evidence="4 5">ATCC 34112</strain>
    </source>
</reference>
<dbReference type="SMART" id="SM00320">
    <property type="entry name" value="WD40"/>
    <property type="match status" value="3"/>
</dbReference>
<feature type="non-terminal residue" evidence="4">
    <location>
        <position position="344"/>
    </location>
</feature>
<dbReference type="PROSITE" id="PS50082">
    <property type="entry name" value="WD_REPEATS_2"/>
    <property type="match status" value="2"/>
</dbReference>
<feature type="repeat" description="WD" evidence="3">
    <location>
        <begin position="141"/>
        <end position="182"/>
    </location>
</feature>
<dbReference type="InterPro" id="IPR050505">
    <property type="entry name" value="WDR55/POC1"/>
</dbReference>
<keyword evidence="5" id="KW-1185">Reference proteome</keyword>
<organism evidence="4 5">
    <name type="scientific">Thraustotheca clavata</name>
    <dbReference type="NCBI Taxonomy" id="74557"/>
    <lineage>
        <taxon>Eukaryota</taxon>
        <taxon>Sar</taxon>
        <taxon>Stramenopiles</taxon>
        <taxon>Oomycota</taxon>
        <taxon>Saprolegniomycetes</taxon>
        <taxon>Saprolegniales</taxon>
        <taxon>Achlyaceae</taxon>
        <taxon>Thraustotheca</taxon>
    </lineage>
</organism>
<dbReference type="PANTHER" id="PTHR44019">
    <property type="entry name" value="WD REPEAT-CONTAINING PROTEIN 55"/>
    <property type="match status" value="1"/>
</dbReference>
<accession>A0A1V9ZW73</accession>
<dbReference type="OrthoDB" id="27537at2759"/>
<evidence type="ECO:0000313" key="5">
    <source>
        <dbReference type="Proteomes" id="UP000243217"/>
    </source>
</evidence>
<evidence type="ECO:0000256" key="2">
    <source>
        <dbReference type="ARBA" id="ARBA00022737"/>
    </source>
</evidence>
<dbReference type="PROSITE" id="PS00678">
    <property type="entry name" value="WD_REPEATS_1"/>
    <property type="match status" value="1"/>
</dbReference>
<dbReference type="InterPro" id="IPR015943">
    <property type="entry name" value="WD40/YVTN_repeat-like_dom_sf"/>
</dbReference>
<dbReference type="InterPro" id="IPR019775">
    <property type="entry name" value="WD40_repeat_CS"/>
</dbReference>
<evidence type="ECO:0000256" key="1">
    <source>
        <dbReference type="ARBA" id="ARBA00022574"/>
    </source>
</evidence>
<feature type="repeat" description="WD" evidence="3">
    <location>
        <begin position="183"/>
        <end position="224"/>
    </location>
</feature>
<dbReference type="STRING" id="74557.A0A1V9ZW73"/>
<dbReference type="AlphaFoldDB" id="A0A1V9ZW73"/>
<gene>
    <name evidence="4" type="ORF">THRCLA_05385</name>
</gene>
<keyword evidence="2" id="KW-0677">Repeat</keyword>
<dbReference type="PROSITE" id="PS50294">
    <property type="entry name" value="WD_REPEATS_REGION"/>
    <property type="match status" value="1"/>
</dbReference>
<dbReference type="PANTHER" id="PTHR44019:SF8">
    <property type="entry name" value="POC1 CENTRIOLAR PROTEIN HOMOLOG"/>
    <property type="match status" value="1"/>
</dbReference>
<protein>
    <submittedName>
        <fullName evidence="4">Uncharacterized protein</fullName>
    </submittedName>
</protein>
<dbReference type="SUPFAM" id="SSF50978">
    <property type="entry name" value="WD40 repeat-like"/>
    <property type="match status" value="1"/>
</dbReference>
<evidence type="ECO:0000313" key="4">
    <source>
        <dbReference type="EMBL" id="OQS02219.1"/>
    </source>
</evidence>
<proteinExistence type="predicted"/>
<keyword evidence="1 3" id="KW-0853">WD repeat</keyword>